<dbReference type="AlphaFoldDB" id="A0A0V0GI00"/>
<keyword evidence="1" id="KW-0472">Membrane</keyword>
<keyword evidence="1" id="KW-1133">Transmembrane helix</keyword>
<reference evidence="2" key="1">
    <citation type="submission" date="2015-12" db="EMBL/GenBank/DDBJ databases">
        <title>Gene expression during late stages of embryo sac development: a critical building block for successful pollen-pistil interactions.</title>
        <authorList>
            <person name="Liu Y."/>
            <person name="Joly V."/>
            <person name="Sabar M."/>
            <person name="Matton D.P."/>
        </authorList>
    </citation>
    <scope>NUCLEOTIDE SEQUENCE</scope>
</reference>
<sequence length="70" mass="8106">MLAQLHIFYFVFFTVWFFVLVITINILLSNSSLMYLTSCAKGYTDWCQHVNSLPLIFHLDLCLNNLALSS</sequence>
<proteinExistence type="predicted"/>
<feature type="transmembrane region" description="Helical" evidence="1">
    <location>
        <begin position="6"/>
        <end position="28"/>
    </location>
</feature>
<evidence type="ECO:0000313" key="2">
    <source>
        <dbReference type="EMBL" id="JAP07353.1"/>
    </source>
</evidence>
<keyword evidence="1" id="KW-0812">Transmembrane</keyword>
<evidence type="ECO:0000256" key="1">
    <source>
        <dbReference type="SAM" id="Phobius"/>
    </source>
</evidence>
<accession>A0A0V0GI00</accession>
<protein>
    <submittedName>
        <fullName evidence="2">Putative ovule protein</fullName>
    </submittedName>
</protein>
<dbReference type="EMBL" id="GEDG01038938">
    <property type="protein sequence ID" value="JAP07353.1"/>
    <property type="molecule type" value="Transcribed_RNA"/>
</dbReference>
<organism evidence="2">
    <name type="scientific">Solanum chacoense</name>
    <name type="common">Chaco potato</name>
    <dbReference type="NCBI Taxonomy" id="4108"/>
    <lineage>
        <taxon>Eukaryota</taxon>
        <taxon>Viridiplantae</taxon>
        <taxon>Streptophyta</taxon>
        <taxon>Embryophyta</taxon>
        <taxon>Tracheophyta</taxon>
        <taxon>Spermatophyta</taxon>
        <taxon>Magnoliopsida</taxon>
        <taxon>eudicotyledons</taxon>
        <taxon>Gunneridae</taxon>
        <taxon>Pentapetalae</taxon>
        <taxon>asterids</taxon>
        <taxon>lamiids</taxon>
        <taxon>Solanales</taxon>
        <taxon>Solanaceae</taxon>
        <taxon>Solanoideae</taxon>
        <taxon>Solaneae</taxon>
        <taxon>Solanum</taxon>
    </lineage>
</organism>
<name>A0A0V0GI00_SOLCH</name>